<name>A0ABN2NJ74_9PSEU</name>
<feature type="transmembrane region" description="Helical" evidence="2">
    <location>
        <begin position="59"/>
        <end position="76"/>
    </location>
</feature>
<comment type="caution">
    <text evidence="3">The sequence shown here is derived from an EMBL/GenBank/DDBJ whole genome shotgun (WGS) entry which is preliminary data.</text>
</comment>
<feature type="transmembrane region" description="Helical" evidence="2">
    <location>
        <begin position="192"/>
        <end position="213"/>
    </location>
</feature>
<keyword evidence="4" id="KW-1185">Reference proteome</keyword>
<evidence type="ECO:0000256" key="1">
    <source>
        <dbReference type="SAM" id="MobiDB-lite"/>
    </source>
</evidence>
<evidence type="ECO:0000256" key="2">
    <source>
        <dbReference type="SAM" id="Phobius"/>
    </source>
</evidence>
<keyword evidence="2" id="KW-0472">Membrane</keyword>
<feature type="transmembrane region" description="Helical" evidence="2">
    <location>
        <begin position="165"/>
        <end position="186"/>
    </location>
</feature>
<dbReference type="NCBIfam" id="NF041646">
    <property type="entry name" value="VC0807_fam"/>
    <property type="match status" value="1"/>
</dbReference>
<feature type="transmembrane region" description="Helical" evidence="2">
    <location>
        <begin position="114"/>
        <end position="134"/>
    </location>
</feature>
<sequence>MTTTTTTTTGAARTGAPPVDEGPGPRGFLLQPDILLGVLAPLATYVVLTNVVATSDLAALAWGAVFPFAGMVIGIVRARRVDAITAISLFSLTAGLVGSLFLHDAAFLLLKDSLVTGSIGAGFLLSLLAGRPLIHTIAKARMPQRVPVLEQLWEQRPEFRAAMRAMTVVWGCALILEAGLRIPLVLLLPTGVMVWVSPLLMVAVIGPTVAWTVRRRRAIRTANEGDR</sequence>
<gene>
    <name evidence="3" type="ORF">GCM10009836_60200</name>
</gene>
<protein>
    <recommendedName>
        <fullName evidence="5">DUF3159 domain-containing protein</fullName>
    </recommendedName>
</protein>
<feature type="transmembrane region" description="Helical" evidence="2">
    <location>
        <begin position="34"/>
        <end position="53"/>
    </location>
</feature>
<evidence type="ECO:0008006" key="5">
    <source>
        <dbReference type="Google" id="ProtNLM"/>
    </source>
</evidence>
<dbReference type="Proteomes" id="UP001500449">
    <property type="component" value="Unassembled WGS sequence"/>
</dbReference>
<dbReference type="EMBL" id="BAAAQK010000025">
    <property type="protein sequence ID" value="GAA1871369.1"/>
    <property type="molecule type" value="Genomic_DNA"/>
</dbReference>
<feature type="region of interest" description="Disordered" evidence="1">
    <location>
        <begin position="1"/>
        <end position="24"/>
    </location>
</feature>
<feature type="transmembrane region" description="Helical" evidence="2">
    <location>
        <begin position="83"/>
        <end position="102"/>
    </location>
</feature>
<evidence type="ECO:0000313" key="3">
    <source>
        <dbReference type="EMBL" id="GAA1871369.1"/>
    </source>
</evidence>
<dbReference type="RefSeq" id="WP_344424697.1">
    <property type="nucleotide sequence ID" value="NZ_BAAAQK010000025.1"/>
</dbReference>
<proteinExistence type="predicted"/>
<organism evidence="3 4">
    <name type="scientific">Pseudonocardia ailaonensis</name>
    <dbReference type="NCBI Taxonomy" id="367279"/>
    <lineage>
        <taxon>Bacteria</taxon>
        <taxon>Bacillati</taxon>
        <taxon>Actinomycetota</taxon>
        <taxon>Actinomycetes</taxon>
        <taxon>Pseudonocardiales</taxon>
        <taxon>Pseudonocardiaceae</taxon>
        <taxon>Pseudonocardia</taxon>
    </lineage>
</organism>
<keyword evidence="2" id="KW-1133">Transmembrane helix</keyword>
<reference evidence="3 4" key="1">
    <citation type="journal article" date="2019" name="Int. J. Syst. Evol. Microbiol.">
        <title>The Global Catalogue of Microorganisms (GCM) 10K type strain sequencing project: providing services to taxonomists for standard genome sequencing and annotation.</title>
        <authorList>
            <consortium name="The Broad Institute Genomics Platform"/>
            <consortium name="The Broad Institute Genome Sequencing Center for Infectious Disease"/>
            <person name="Wu L."/>
            <person name="Ma J."/>
        </authorList>
    </citation>
    <scope>NUCLEOTIDE SEQUENCE [LARGE SCALE GENOMIC DNA]</scope>
    <source>
        <strain evidence="3 4">JCM 16009</strain>
    </source>
</reference>
<evidence type="ECO:0000313" key="4">
    <source>
        <dbReference type="Proteomes" id="UP001500449"/>
    </source>
</evidence>
<keyword evidence="2" id="KW-0812">Transmembrane</keyword>
<accession>A0ABN2NJ74</accession>